<dbReference type="EMBL" id="JBIRUI010000005">
    <property type="protein sequence ID" value="MFI1714510.1"/>
    <property type="molecule type" value="Genomic_DNA"/>
</dbReference>
<evidence type="ECO:0000313" key="2">
    <source>
        <dbReference type="EMBL" id="MFI1714510.1"/>
    </source>
</evidence>
<feature type="region of interest" description="Disordered" evidence="1">
    <location>
        <begin position="121"/>
        <end position="148"/>
    </location>
</feature>
<evidence type="ECO:0008006" key="4">
    <source>
        <dbReference type="Google" id="ProtNLM"/>
    </source>
</evidence>
<feature type="region of interest" description="Disordered" evidence="1">
    <location>
        <begin position="254"/>
        <end position="275"/>
    </location>
</feature>
<dbReference type="SUPFAM" id="SSF52540">
    <property type="entry name" value="P-loop containing nucleoside triphosphate hydrolases"/>
    <property type="match status" value="1"/>
</dbReference>
<sequence length="1251" mass="136435">MDQVDRRTVSAWEGVVPLLDDPDRAAVSLRDVYVTRRAQKVLTRGLRNQIVNRGPQGNAVLGEPGTGKSCVLWGVRKELRAAGWTVVAVSASALLGTPDHPADLRLQELLAALEAKLTGLDGRLPGRGGKSSARDDRPPGGRARQGTGPVALLLDTADLLLHDATRAGEDLLVRLVQEARALGVAVAVACRSAEARRLEDRERAGIDALLSKEHLEGYDDGRAAADVTQHVGAPWEPGSELDRAVAAHLRVFCRDPGRPSPRQGSDPGGTGPAEPLAQRMRSTLVYAAARGLPLGQLIRHPLSLRMLFDVYAPAGPRDRDLDVTGLFREYWDKRVIEDVRHAVFGDETADEQARRDLSQEVRVLGLAMLRAGRPELYGADVRTALVAHTALKRRQDVDKAVAVLLNRGVLRKIEGGRIAFHHQAFAEHAAGQALRHARRGLAATAVRVTEHPDDLLLAEAARHAFHIADREGATDWYTALDTLMRHDHAATRLTALRIHAGLRHPPEDAVSLAVETLRDADPWQAASYMTVLTGTSNPAPTAWPRTLRAIWDRQDGQERRRVLIAVTHLAHQQPEPVANFLAGLRLLDFTERENLNCLPFGRDLTLFLLGLHTASPEKCATGVTKLLNAAATFRNKAVLLHALVALAHLTARQPGRYAGHATSMPRLLDGLRQAWQADLDKIIDAAAPVWATTLRAATAAEIEDVVRTLAEELKAGPSAPSGALRLRSLAEVLATGSRRLVQRCLNGLSDAATSPEIAELIAKYLLAPLLSQQPSLSGVAAAGDWCRRRLSPAEDMDPARGATGVILKALDANKAPLPAVTVAACLQTPRDPDRCTDDTLRRWLNDPWPVSLTVAAAAGGHRVAERALDLHISMDPPATGTHAVRLREAMGRRAADHPGPLLARLQEDAIRSGDLSGLKRLANLGPDMMTVLLDDPGHRESLLAIAKILRDSPTGLKATGVKLQTLATTQGGLLPVTVEETVELLTATRNGEVQRGVLSSVGEQLHRHAAHWQKQDPLGKLTPVLEVMQDRGREIRATAGPRYDHHARQFMLAANEAYLLRIALHAHFDDLTACPVDELLSALEALVFAELPLFLPPKDQEIALHAWRRRFEHLPHLCRRLAAEGHHQQARRLLDRVIDFANHVHPSGKGQWRETLANDWRRYLRVVSLEDRERLTGTILDLATRDIPFAKQLVEVAGQSLGDIAPELYALMRDPDTPSALMPALRSTASWAGRAGHGASWTEIYAEVAWE</sequence>
<dbReference type="InterPro" id="IPR027417">
    <property type="entry name" value="P-loop_NTPase"/>
</dbReference>
<reference evidence="2 3" key="1">
    <citation type="submission" date="2024-10" db="EMBL/GenBank/DDBJ databases">
        <title>The Natural Products Discovery Center: Release of the First 8490 Sequenced Strains for Exploring Actinobacteria Biosynthetic Diversity.</title>
        <authorList>
            <person name="Kalkreuter E."/>
            <person name="Kautsar S.A."/>
            <person name="Yang D."/>
            <person name="Bader C.D."/>
            <person name="Teijaro C.N."/>
            <person name="Fluegel L."/>
            <person name="Davis C.M."/>
            <person name="Simpson J.R."/>
            <person name="Lauterbach L."/>
            <person name="Steele A.D."/>
            <person name="Gui C."/>
            <person name="Meng S."/>
            <person name="Li G."/>
            <person name="Viehrig K."/>
            <person name="Ye F."/>
            <person name="Su P."/>
            <person name="Kiefer A.F."/>
            <person name="Nichols A."/>
            <person name="Cepeda A.J."/>
            <person name="Yan W."/>
            <person name="Fan B."/>
            <person name="Jiang Y."/>
            <person name="Adhikari A."/>
            <person name="Zheng C.-J."/>
            <person name="Schuster L."/>
            <person name="Cowan T.M."/>
            <person name="Smanski M.J."/>
            <person name="Chevrette M.G."/>
            <person name="De Carvalho L.P.S."/>
            <person name="Shen B."/>
        </authorList>
    </citation>
    <scope>NUCLEOTIDE SEQUENCE [LARGE SCALE GENOMIC DNA]</scope>
    <source>
        <strain evidence="2 3">NPDC020602</strain>
    </source>
</reference>
<evidence type="ECO:0000313" key="3">
    <source>
        <dbReference type="Proteomes" id="UP001611339"/>
    </source>
</evidence>
<name>A0ABW7U860_9ACTN</name>
<dbReference type="RefSeq" id="WP_398708987.1">
    <property type="nucleotide sequence ID" value="NZ_JBIRUI010000005.1"/>
</dbReference>
<proteinExistence type="predicted"/>
<accession>A0ABW7U860</accession>
<protein>
    <recommendedName>
        <fullName evidence="4">AAA+ ATPase domain-containing protein</fullName>
    </recommendedName>
</protein>
<gene>
    <name evidence="2" type="ORF">ACH407_13175</name>
</gene>
<keyword evidence="3" id="KW-1185">Reference proteome</keyword>
<comment type="caution">
    <text evidence="2">The sequence shown here is derived from an EMBL/GenBank/DDBJ whole genome shotgun (WGS) entry which is preliminary data.</text>
</comment>
<dbReference type="Proteomes" id="UP001611339">
    <property type="component" value="Unassembled WGS sequence"/>
</dbReference>
<organism evidence="2 3">
    <name type="scientific">Streptomyces litmocidini</name>
    <dbReference type="NCBI Taxonomy" id="67318"/>
    <lineage>
        <taxon>Bacteria</taxon>
        <taxon>Bacillati</taxon>
        <taxon>Actinomycetota</taxon>
        <taxon>Actinomycetes</taxon>
        <taxon>Kitasatosporales</taxon>
        <taxon>Streptomycetaceae</taxon>
        <taxon>Streptomyces</taxon>
    </lineage>
</organism>
<evidence type="ECO:0000256" key="1">
    <source>
        <dbReference type="SAM" id="MobiDB-lite"/>
    </source>
</evidence>